<keyword evidence="7 8" id="KW-0472">Membrane</keyword>
<dbReference type="Gene3D" id="1.10.3470.10">
    <property type="entry name" value="ABC transporter involved in vitamin B12 uptake, BtuC"/>
    <property type="match status" value="1"/>
</dbReference>
<keyword evidence="10" id="KW-1185">Reference proteome</keyword>
<comment type="similarity">
    <text evidence="2">Belongs to the binding-protein-dependent transport system permease family. FecCD subfamily.</text>
</comment>
<name>A0A1A8Z6C2_9ACTN</name>
<evidence type="ECO:0000256" key="5">
    <source>
        <dbReference type="ARBA" id="ARBA00022692"/>
    </source>
</evidence>
<dbReference type="PATRIC" id="fig|299146.4.peg.680"/>
<feature type="transmembrane region" description="Helical" evidence="8">
    <location>
        <begin position="149"/>
        <end position="171"/>
    </location>
</feature>
<reference evidence="9 10" key="1">
    <citation type="submission" date="2016-06" db="EMBL/GenBank/DDBJ databases">
        <authorList>
            <person name="Kjaerup R.B."/>
            <person name="Dalgaard T.S."/>
            <person name="Juul-Madsen H.R."/>
        </authorList>
    </citation>
    <scope>NUCLEOTIDE SEQUENCE [LARGE SCALE GENOMIC DNA]</scope>
    <source>
        <strain evidence="9 10">DSM 45248</strain>
    </source>
</reference>
<dbReference type="CDD" id="cd06550">
    <property type="entry name" value="TM_ABC_iron-siderophores_like"/>
    <property type="match status" value="1"/>
</dbReference>
<dbReference type="EMBL" id="LT594324">
    <property type="protein sequence ID" value="SBT39399.1"/>
    <property type="molecule type" value="Genomic_DNA"/>
</dbReference>
<sequence>MGAVSVVVRGRGVVVAGVLLLLLVGAGVLSLSLGTPYVAPVDVLRAVSGAGTPYDLVVLHLRLPRAVLAALAGAAFGVAGTLIQSVARNPLASPDVIGITQGAGLAATVALTGGAAAILVAPAALLGGLVAAVAVFALGARHGLAAQRFVLAGVAVAFAFRALIEVVMLTADPIDGLRAQLWLIGTLAGKGWTEAAWIGATLAVLLPVLAWAGWALHTAALDDDTARGVGLRPVARRIGLAATGVLVAATVTAQIGAVDFVALVAPQVARRLVRAERPPLLCAALLGALLLVLADLAGRRLFAPTQLPAGVLTAAIGGPYLMFLLLRTRGRRS</sequence>
<evidence type="ECO:0000256" key="1">
    <source>
        <dbReference type="ARBA" id="ARBA00004651"/>
    </source>
</evidence>
<dbReference type="SUPFAM" id="SSF81345">
    <property type="entry name" value="ABC transporter involved in vitamin B12 uptake, BtuC"/>
    <property type="match status" value="1"/>
</dbReference>
<dbReference type="GO" id="GO:0033214">
    <property type="term" value="P:siderophore-iron import into cell"/>
    <property type="evidence" value="ECO:0007669"/>
    <property type="project" value="TreeGrafter"/>
</dbReference>
<evidence type="ECO:0000313" key="10">
    <source>
        <dbReference type="Proteomes" id="UP000198765"/>
    </source>
</evidence>
<keyword evidence="6 8" id="KW-1133">Transmembrane helix</keyword>
<comment type="subcellular location">
    <subcellularLocation>
        <location evidence="1">Cell membrane</location>
        <topology evidence="1">Multi-pass membrane protein</topology>
    </subcellularLocation>
</comment>
<feature type="transmembrane region" description="Helical" evidence="8">
    <location>
        <begin position="63"/>
        <end position="83"/>
    </location>
</feature>
<evidence type="ECO:0000256" key="6">
    <source>
        <dbReference type="ARBA" id="ARBA00022989"/>
    </source>
</evidence>
<feature type="transmembrane region" description="Helical" evidence="8">
    <location>
        <begin position="309"/>
        <end position="326"/>
    </location>
</feature>
<dbReference type="PANTHER" id="PTHR30472">
    <property type="entry name" value="FERRIC ENTEROBACTIN TRANSPORT SYSTEM PERMEASE PROTEIN"/>
    <property type="match status" value="1"/>
</dbReference>
<keyword evidence="4" id="KW-1003">Cell membrane</keyword>
<evidence type="ECO:0000256" key="4">
    <source>
        <dbReference type="ARBA" id="ARBA00022475"/>
    </source>
</evidence>
<protein>
    <submittedName>
        <fullName evidence="9">Iron complex transport system permease protein</fullName>
    </submittedName>
</protein>
<proteinExistence type="inferred from homology"/>
<gene>
    <name evidence="9" type="ORF">GA0070621_0667</name>
</gene>
<evidence type="ECO:0000256" key="3">
    <source>
        <dbReference type="ARBA" id="ARBA00022448"/>
    </source>
</evidence>
<dbReference type="Pfam" id="PF01032">
    <property type="entry name" value="FecCD"/>
    <property type="match status" value="1"/>
</dbReference>
<feature type="transmembrane region" description="Helical" evidence="8">
    <location>
        <begin position="104"/>
        <end position="137"/>
    </location>
</feature>
<dbReference type="GO" id="GO:0022857">
    <property type="term" value="F:transmembrane transporter activity"/>
    <property type="evidence" value="ECO:0007669"/>
    <property type="project" value="InterPro"/>
</dbReference>
<dbReference type="InterPro" id="IPR000522">
    <property type="entry name" value="ABC_transptr_permease_BtuC"/>
</dbReference>
<dbReference type="GO" id="GO:0005886">
    <property type="term" value="C:plasma membrane"/>
    <property type="evidence" value="ECO:0007669"/>
    <property type="project" value="UniProtKB-SubCell"/>
</dbReference>
<feature type="transmembrane region" description="Helical" evidence="8">
    <location>
        <begin position="12"/>
        <end position="33"/>
    </location>
</feature>
<evidence type="ECO:0000313" key="9">
    <source>
        <dbReference type="EMBL" id="SBT39399.1"/>
    </source>
</evidence>
<feature type="transmembrane region" description="Helical" evidence="8">
    <location>
        <begin position="278"/>
        <end position="297"/>
    </location>
</feature>
<evidence type="ECO:0000256" key="2">
    <source>
        <dbReference type="ARBA" id="ARBA00007935"/>
    </source>
</evidence>
<keyword evidence="5 8" id="KW-0812">Transmembrane</keyword>
<dbReference type="InterPro" id="IPR037294">
    <property type="entry name" value="ABC_BtuC-like"/>
</dbReference>
<accession>A0A1A8Z6C2</accession>
<dbReference type="PANTHER" id="PTHR30472:SF25">
    <property type="entry name" value="ABC TRANSPORTER PERMEASE PROTEIN MJ0876-RELATED"/>
    <property type="match status" value="1"/>
</dbReference>
<dbReference type="AlphaFoldDB" id="A0A1A8Z6C2"/>
<keyword evidence="3" id="KW-0813">Transport</keyword>
<evidence type="ECO:0000256" key="7">
    <source>
        <dbReference type="ARBA" id="ARBA00023136"/>
    </source>
</evidence>
<dbReference type="Proteomes" id="UP000198765">
    <property type="component" value="Chromosome I"/>
</dbReference>
<organism evidence="9 10">
    <name type="scientific">Micromonospora narathiwatensis</name>
    <dbReference type="NCBI Taxonomy" id="299146"/>
    <lineage>
        <taxon>Bacteria</taxon>
        <taxon>Bacillati</taxon>
        <taxon>Actinomycetota</taxon>
        <taxon>Actinomycetes</taxon>
        <taxon>Micromonosporales</taxon>
        <taxon>Micromonosporaceae</taxon>
        <taxon>Micromonospora</taxon>
    </lineage>
</organism>
<feature type="transmembrane region" description="Helical" evidence="8">
    <location>
        <begin position="192"/>
        <end position="214"/>
    </location>
</feature>
<evidence type="ECO:0000256" key="8">
    <source>
        <dbReference type="SAM" id="Phobius"/>
    </source>
</evidence>